<dbReference type="SUPFAM" id="SSF51905">
    <property type="entry name" value="FAD/NAD(P)-binding domain"/>
    <property type="match status" value="1"/>
</dbReference>
<dbReference type="EMBL" id="JBHUMP010000006">
    <property type="protein sequence ID" value="MFD2739682.1"/>
    <property type="molecule type" value="Genomic_DNA"/>
</dbReference>
<dbReference type="InterPro" id="IPR057661">
    <property type="entry name" value="RsdA/BaiN/AoA(So)_Rossmann"/>
</dbReference>
<proteinExistence type="predicted"/>
<feature type="domain" description="RsdA/BaiN/AoA(So)-like Rossmann fold-like" evidence="4">
    <location>
        <begin position="3"/>
        <end position="384"/>
    </location>
</feature>
<dbReference type="Gene3D" id="2.40.30.10">
    <property type="entry name" value="Translation factors"/>
    <property type="match status" value="1"/>
</dbReference>
<comment type="caution">
    <text evidence="6">The sequence shown here is derived from an EMBL/GenBank/DDBJ whole genome shotgun (WGS) entry which is preliminary data.</text>
</comment>
<evidence type="ECO:0000256" key="2">
    <source>
        <dbReference type="ARBA" id="ARBA00022630"/>
    </source>
</evidence>
<keyword evidence="2" id="KW-0285">Flavoprotein</keyword>
<dbReference type="InterPro" id="IPR036188">
    <property type="entry name" value="FAD/NAD-bd_sf"/>
</dbReference>
<evidence type="ECO:0000259" key="5">
    <source>
        <dbReference type="Pfam" id="PF22780"/>
    </source>
</evidence>
<organism evidence="6 7">
    <name type="scientific">Sulfitobacter aestuarii</name>
    <dbReference type="NCBI Taxonomy" id="2161676"/>
    <lineage>
        <taxon>Bacteria</taxon>
        <taxon>Pseudomonadati</taxon>
        <taxon>Pseudomonadota</taxon>
        <taxon>Alphaproteobacteria</taxon>
        <taxon>Rhodobacterales</taxon>
        <taxon>Roseobacteraceae</taxon>
        <taxon>Sulfitobacter</taxon>
    </lineage>
</organism>
<dbReference type="NCBIfam" id="TIGR03862">
    <property type="entry name" value="flavo_PP4765"/>
    <property type="match status" value="1"/>
</dbReference>
<dbReference type="NCBIfam" id="TIGR00275">
    <property type="entry name" value="aminoacetone oxidase family FAD-binding enzyme"/>
    <property type="match status" value="1"/>
</dbReference>
<dbReference type="SUPFAM" id="SSF160996">
    <property type="entry name" value="HI0933 insert domain-like"/>
    <property type="match status" value="1"/>
</dbReference>
<evidence type="ECO:0000256" key="3">
    <source>
        <dbReference type="ARBA" id="ARBA00022827"/>
    </source>
</evidence>
<dbReference type="InterPro" id="IPR004792">
    <property type="entry name" value="BaiN-like"/>
</dbReference>
<dbReference type="Pfam" id="PF03486">
    <property type="entry name" value="HI0933_like"/>
    <property type="match status" value="1"/>
</dbReference>
<dbReference type="RefSeq" id="WP_386373530.1">
    <property type="nucleotide sequence ID" value="NZ_JBHUMP010000006.1"/>
</dbReference>
<evidence type="ECO:0000259" key="4">
    <source>
        <dbReference type="Pfam" id="PF03486"/>
    </source>
</evidence>
<feature type="domain" description="RsdA/BaiN/AoA(So)-like insert" evidence="5">
    <location>
        <begin position="190"/>
        <end position="332"/>
    </location>
</feature>
<dbReference type="Proteomes" id="UP001597474">
    <property type="component" value="Unassembled WGS sequence"/>
</dbReference>
<dbReference type="Pfam" id="PF22780">
    <property type="entry name" value="HI0933_like_1st"/>
    <property type="match status" value="1"/>
</dbReference>
<protein>
    <submittedName>
        <fullName evidence="6">TIGR03862 family flavoprotein</fullName>
    </submittedName>
</protein>
<keyword evidence="7" id="KW-1185">Reference proteome</keyword>
<sequence>MKRALVIGGGPAGLMAAQELAAAGLSVTLCEAKPSLARKFLMAGKSGLNLTKVASRDELDAAFGEAAGGLSAMLDAFGPDAVQSWAEALGQRLFIGSTGRVFPEVMKASPLLRAWLARLTDAGVEIRTRWRWQGWDGTAMRFATPEGVRLLRADVTVLALGGASWARLGADGAWAGLLAERGVALAPFAPANAGIEMRWSVHMQRHFGAALKGVGWSAGPFASRGEAVISARGLEGGGIYAVSRGIREGHVLRVDLLPELGAAEIAARLARARGKASLSNHLRKVLKLDPAKLALLQEMAHPLPGAAEALAPLLKRVTIRHRRLRPMDEAISTAGGVTFPAVDSRLMLRDLPGVFVAGEMLDWEAPTGGYLLTGCLATGYWAGRGAADWLAESA</sequence>
<evidence type="ECO:0000256" key="1">
    <source>
        <dbReference type="ARBA" id="ARBA00001974"/>
    </source>
</evidence>
<evidence type="ECO:0000313" key="6">
    <source>
        <dbReference type="EMBL" id="MFD2739682.1"/>
    </source>
</evidence>
<dbReference type="InterPro" id="IPR023166">
    <property type="entry name" value="BaiN-like_dom_sf"/>
</dbReference>
<name>A0ABW5U1C1_9RHOB</name>
<dbReference type="PANTHER" id="PTHR42887:SF1">
    <property type="entry name" value="BLR3961 PROTEIN"/>
    <property type="match status" value="1"/>
</dbReference>
<keyword evidence="3" id="KW-0274">FAD</keyword>
<dbReference type="InterPro" id="IPR022460">
    <property type="entry name" value="Flavoprotein_PP4765"/>
</dbReference>
<dbReference type="Gene3D" id="1.10.8.260">
    <property type="entry name" value="HI0933 insert domain-like"/>
    <property type="match status" value="1"/>
</dbReference>
<reference evidence="7" key="1">
    <citation type="journal article" date="2019" name="Int. J. Syst. Evol. Microbiol.">
        <title>The Global Catalogue of Microorganisms (GCM) 10K type strain sequencing project: providing services to taxonomists for standard genome sequencing and annotation.</title>
        <authorList>
            <consortium name="The Broad Institute Genomics Platform"/>
            <consortium name="The Broad Institute Genome Sequencing Center for Infectious Disease"/>
            <person name="Wu L."/>
            <person name="Ma J."/>
        </authorList>
    </citation>
    <scope>NUCLEOTIDE SEQUENCE [LARGE SCALE GENOMIC DNA]</scope>
    <source>
        <strain evidence="7">TISTR 2562</strain>
    </source>
</reference>
<dbReference type="InterPro" id="IPR055178">
    <property type="entry name" value="RsdA/BaiN/AoA(So)-like_dom"/>
</dbReference>
<comment type="cofactor">
    <cofactor evidence="1">
        <name>FAD</name>
        <dbReference type="ChEBI" id="CHEBI:57692"/>
    </cofactor>
</comment>
<gene>
    <name evidence="6" type="ORF">ACFSUD_08885</name>
</gene>
<dbReference type="Gene3D" id="3.50.50.60">
    <property type="entry name" value="FAD/NAD(P)-binding domain"/>
    <property type="match status" value="1"/>
</dbReference>
<accession>A0ABW5U1C1</accession>
<evidence type="ECO:0000313" key="7">
    <source>
        <dbReference type="Proteomes" id="UP001597474"/>
    </source>
</evidence>
<dbReference type="PANTHER" id="PTHR42887">
    <property type="entry name" value="OS12G0638800 PROTEIN"/>
    <property type="match status" value="1"/>
</dbReference>